<dbReference type="Proteomes" id="UP000498740">
    <property type="component" value="Unassembled WGS sequence"/>
</dbReference>
<dbReference type="AlphaFoldDB" id="A0A7J0D3E5"/>
<name>A0A7J0D3E5_STRMI</name>
<dbReference type="EMBL" id="BLWD01000002">
    <property type="protein sequence ID" value="GFN09260.1"/>
    <property type="molecule type" value="Genomic_DNA"/>
</dbReference>
<organism evidence="1 2">
    <name type="scientific">Streptomyces microflavus</name>
    <name type="common">Streptomyces lipmanii</name>
    <dbReference type="NCBI Taxonomy" id="1919"/>
    <lineage>
        <taxon>Bacteria</taxon>
        <taxon>Bacillati</taxon>
        <taxon>Actinomycetota</taxon>
        <taxon>Actinomycetes</taxon>
        <taxon>Kitasatosporales</taxon>
        <taxon>Streptomycetaceae</taxon>
        <taxon>Streptomyces</taxon>
    </lineage>
</organism>
<sequence>MLDVSSRSGTTDDTAGMFAAVNGDVRTPKGRGRIAPTRYTDWLARHA</sequence>
<evidence type="ECO:0000313" key="1">
    <source>
        <dbReference type="EMBL" id="GFN09260.1"/>
    </source>
</evidence>
<gene>
    <name evidence="1" type="ORF">Smic_78160</name>
</gene>
<accession>A0A7J0D3E5</accession>
<proteinExistence type="predicted"/>
<evidence type="ECO:0000313" key="2">
    <source>
        <dbReference type="Proteomes" id="UP000498740"/>
    </source>
</evidence>
<reference evidence="1 2" key="1">
    <citation type="submission" date="2020-05" db="EMBL/GenBank/DDBJ databases">
        <title>Whole genome shotgun sequence of Streptomyces microflavus NBRC 13062.</title>
        <authorList>
            <person name="Komaki H."/>
            <person name="Tamura T."/>
        </authorList>
    </citation>
    <scope>NUCLEOTIDE SEQUENCE [LARGE SCALE GENOMIC DNA]</scope>
    <source>
        <strain evidence="1 2">NBRC 13062</strain>
    </source>
</reference>
<comment type="caution">
    <text evidence="1">The sequence shown here is derived from an EMBL/GenBank/DDBJ whole genome shotgun (WGS) entry which is preliminary data.</text>
</comment>
<protein>
    <submittedName>
        <fullName evidence="1">Uncharacterized protein</fullName>
    </submittedName>
</protein>